<evidence type="ECO:0000256" key="1">
    <source>
        <dbReference type="ARBA" id="ARBA00004173"/>
    </source>
</evidence>
<dbReference type="AlphaFoldDB" id="A0A161VMU0"/>
<evidence type="ECO:0000259" key="5">
    <source>
        <dbReference type="PROSITE" id="PS50941"/>
    </source>
</evidence>
<reference evidence="6 7" key="1">
    <citation type="submission" date="2015-06" db="EMBL/GenBank/DDBJ databases">
        <title>Survival trade-offs in plant roots during colonization by closely related pathogenic and mutualistic fungi.</title>
        <authorList>
            <person name="Hacquard S."/>
            <person name="Kracher B."/>
            <person name="Hiruma K."/>
            <person name="Weinman A."/>
            <person name="Muench P."/>
            <person name="Garrido Oter R."/>
            <person name="Ver Loren van Themaat E."/>
            <person name="Dallerey J.-F."/>
            <person name="Damm U."/>
            <person name="Henrissat B."/>
            <person name="Lespinet O."/>
            <person name="Thon M."/>
            <person name="Kemen E."/>
            <person name="McHardy A.C."/>
            <person name="Schulze-Lefert P."/>
            <person name="O'Connell R.J."/>
        </authorList>
    </citation>
    <scope>NUCLEOTIDE SEQUENCE [LARGE SCALE GENOMIC DNA]</scope>
    <source>
        <strain evidence="6 7">0861</strain>
    </source>
</reference>
<dbReference type="Gene3D" id="3.30.60.10">
    <property type="entry name" value="Endochitinase-like"/>
    <property type="match status" value="1"/>
</dbReference>
<comment type="subcellular location">
    <subcellularLocation>
        <location evidence="1">Mitochondrion</location>
    </subcellularLocation>
</comment>
<dbReference type="Pfam" id="PF10356">
    <property type="entry name" value="RRG7"/>
    <property type="match status" value="2"/>
</dbReference>
<name>A0A161VMU0_9PEZI</name>
<comment type="caution">
    <text evidence="4">Lacks conserved residue(s) required for the propagation of feature annotation.</text>
</comment>
<keyword evidence="6" id="KW-0808">Transferase</keyword>
<dbReference type="GO" id="GO:0016740">
    <property type="term" value="F:transferase activity"/>
    <property type="evidence" value="ECO:0007669"/>
    <property type="project" value="UniProtKB-KW"/>
</dbReference>
<keyword evidence="4" id="KW-1015">Disulfide bond</keyword>
<dbReference type="SUPFAM" id="SSF57016">
    <property type="entry name" value="Plant lectins/antimicrobial peptides"/>
    <property type="match status" value="1"/>
</dbReference>
<feature type="domain" description="Chitin-binding type-1" evidence="5">
    <location>
        <begin position="242"/>
        <end position="287"/>
    </location>
</feature>
<evidence type="ECO:0000256" key="4">
    <source>
        <dbReference type="PROSITE-ProRule" id="PRU00261"/>
    </source>
</evidence>
<dbReference type="Proteomes" id="UP000076552">
    <property type="component" value="Unassembled WGS sequence"/>
</dbReference>
<keyword evidence="2 4" id="KW-0147">Chitin-binding</keyword>
<dbReference type="EMBL" id="LFIV01000060">
    <property type="protein sequence ID" value="KZL72315.1"/>
    <property type="molecule type" value="Genomic_DNA"/>
</dbReference>
<dbReference type="InterPro" id="IPR001002">
    <property type="entry name" value="Chitin-bd_1"/>
</dbReference>
<evidence type="ECO:0000313" key="7">
    <source>
        <dbReference type="Proteomes" id="UP000076552"/>
    </source>
</evidence>
<organism evidence="6 7">
    <name type="scientific">Colletotrichum tofieldiae</name>
    <dbReference type="NCBI Taxonomy" id="708197"/>
    <lineage>
        <taxon>Eukaryota</taxon>
        <taxon>Fungi</taxon>
        <taxon>Dikarya</taxon>
        <taxon>Ascomycota</taxon>
        <taxon>Pezizomycotina</taxon>
        <taxon>Sordariomycetes</taxon>
        <taxon>Hypocreomycetidae</taxon>
        <taxon>Glomerellales</taxon>
        <taxon>Glomerellaceae</taxon>
        <taxon>Colletotrichum</taxon>
        <taxon>Colletotrichum spaethianum species complex</taxon>
    </lineage>
</organism>
<accession>A0A161VMU0</accession>
<dbReference type="PROSITE" id="PS50941">
    <property type="entry name" value="CHIT_BIND_I_2"/>
    <property type="match status" value="1"/>
</dbReference>
<dbReference type="InterPro" id="IPR036861">
    <property type="entry name" value="Endochitinase-like_sf"/>
</dbReference>
<comment type="caution">
    <text evidence="6">The sequence shown here is derived from an EMBL/GenBank/DDBJ whole genome shotgun (WGS) entry which is preliminary data.</text>
</comment>
<proteinExistence type="predicted"/>
<keyword evidence="3" id="KW-0496">Mitochondrion</keyword>
<evidence type="ECO:0000256" key="2">
    <source>
        <dbReference type="ARBA" id="ARBA00022669"/>
    </source>
</evidence>
<dbReference type="STRING" id="708197.A0A161VMU0"/>
<dbReference type="PANTHER" id="PTHR28133">
    <property type="entry name" value="REQUIRED FOR RESPIRATORY GROWTH PROTEIN 7, MITOCHONDRIAL"/>
    <property type="match status" value="1"/>
</dbReference>
<evidence type="ECO:0000256" key="3">
    <source>
        <dbReference type="ARBA" id="ARBA00023128"/>
    </source>
</evidence>
<dbReference type="GO" id="GO:0005739">
    <property type="term" value="C:mitochondrion"/>
    <property type="evidence" value="ECO:0007669"/>
    <property type="project" value="UniProtKB-SubCell"/>
</dbReference>
<evidence type="ECO:0000313" key="6">
    <source>
        <dbReference type="EMBL" id="KZL72315.1"/>
    </source>
</evidence>
<dbReference type="InterPro" id="IPR018828">
    <property type="entry name" value="RRG7"/>
</dbReference>
<protein>
    <submittedName>
        <fullName evidence="6">Glutathione S-transferase</fullName>
    </submittedName>
</protein>
<dbReference type="GO" id="GO:0008061">
    <property type="term" value="F:chitin binding"/>
    <property type="evidence" value="ECO:0007669"/>
    <property type="project" value="UniProtKB-UniRule"/>
</dbReference>
<feature type="disulfide bond" evidence="4">
    <location>
        <begin position="261"/>
        <end position="275"/>
    </location>
</feature>
<sequence>MRQSRKERPELLYPDPPTTHHHNLASFVAYAERTGLDVASTVYVGTHYEYTVSATLSQYGIQAVRVGGASDKGIDLLGTWDTPSQNEPLKVILQCKGGAQRAGPSLVRELEGSFIGAPVGWRGDGVVAFLVSEKTASKGVREALEMADFWFAEIDFFFALSPGLERDCSNIQPNTEYCTVGFEPLRDPEGRCGPQFGNASCAYGSLPCCNSQTWKCSETYEDCAPGTCYEGFCPGDAVWSTGGTCDTGHGNRQCAGKWGDCCNQDGWCGTGPDFCGKDVCQMGNCTAPIVPVLSSSVPVSFPPVTESFAQLTTATSLSLSSTAGSNAQGISDHFKGLRSYSCDFNLCPAGVFVCTSPAAEPAAIPELTDRHGCPGDNVAGGKDHAYYVDLCEFTCSHGYCPAGTCQYC</sequence>
<keyword evidence="7" id="KW-1185">Reference proteome</keyword>
<gene>
    <name evidence="6" type="ORF">CT0861_10035</name>
</gene>
<dbReference type="PANTHER" id="PTHR28133:SF1">
    <property type="entry name" value="REQUIRED FOR RESPIRATORY GROWTH PROTEIN 7, MITOCHONDRIAL"/>
    <property type="match status" value="1"/>
</dbReference>